<keyword evidence="1" id="KW-1133">Transmembrane helix</keyword>
<keyword evidence="4" id="KW-1185">Reference proteome</keyword>
<sequence length="252" mass="27316">MAAGDLVLLPLVPLGVLRNADGIAEAMIETVAMSGSSLFVLLLIWLAVTRLDGRSLSDLRLRVDRRAMVWMLAMMVVAAAVVVIVGAVMSLFGIESTAERIKNLPLPIVGALVLHQVNLAFLLQGFPEELVWRGWLVRSLGDRRTAGVISVIGFTLIHLISKGGQEGWIERIVYLATPFGFAVAAVVVLWASDSTWAAVGVHAGSHMANVVLFVMPIDRTHPVAWVLEGALWLVVAGVVWFLTRRRALIASR</sequence>
<dbReference type="RefSeq" id="WP_021608117.1">
    <property type="nucleotide sequence ID" value="NZ_KE951852.1"/>
</dbReference>
<feature type="transmembrane region" description="Helical" evidence="1">
    <location>
        <begin position="223"/>
        <end position="242"/>
    </location>
</feature>
<comment type="caution">
    <text evidence="3">The sequence shown here is derived from an EMBL/GenBank/DDBJ whole genome shotgun (WGS) entry which is preliminary data.</text>
</comment>
<protein>
    <submittedName>
        <fullName evidence="3">Tat pathway signal sequence domain protein</fullName>
    </submittedName>
</protein>
<feature type="transmembrane region" description="Helical" evidence="1">
    <location>
        <begin position="32"/>
        <end position="48"/>
    </location>
</feature>
<evidence type="ECO:0000313" key="3">
    <source>
        <dbReference type="EMBL" id="ERH24040.1"/>
    </source>
</evidence>
<name>U1Q887_9ACTO</name>
<dbReference type="HOGENOM" id="CLU_078763_0_0_11"/>
<organism evidence="3 4">
    <name type="scientific">Actinomyces johnsonii F0542</name>
    <dbReference type="NCBI Taxonomy" id="1321818"/>
    <lineage>
        <taxon>Bacteria</taxon>
        <taxon>Bacillati</taxon>
        <taxon>Actinomycetota</taxon>
        <taxon>Actinomycetes</taxon>
        <taxon>Actinomycetales</taxon>
        <taxon>Actinomycetaceae</taxon>
        <taxon>Actinomyces</taxon>
    </lineage>
</organism>
<evidence type="ECO:0000256" key="1">
    <source>
        <dbReference type="SAM" id="Phobius"/>
    </source>
</evidence>
<dbReference type="GO" id="GO:0080120">
    <property type="term" value="P:CAAX-box protein maturation"/>
    <property type="evidence" value="ECO:0007669"/>
    <property type="project" value="UniProtKB-ARBA"/>
</dbReference>
<feature type="transmembrane region" description="Helical" evidence="1">
    <location>
        <begin position="69"/>
        <end position="92"/>
    </location>
</feature>
<dbReference type="EMBL" id="AWSE01000074">
    <property type="protein sequence ID" value="ERH24040.1"/>
    <property type="molecule type" value="Genomic_DNA"/>
</dbReference>
<gene>
    <name evidence="3" type="ORF">HMPREF1979_01524</name>
</gene>
<dbReference type="Pfam" id="PF02517">
    <property type="entry name" value="Rce1-like"/>
    <property type="match status" value="1"/>
</dbReference>
<feature type="domain" description="CAAX prenyl protease 2/Lysostaphin resistance protein A-like" evidence="2">
    <location>
        <begin position="116"/>
        <end position="204"/>
    </location>
</feature>
<dbReference type="Proteomes" id="UP000016536">
    <property type="component" value="Unassembled WGS sequence"/>
</dbReference>
<feature type="transmembrane region" description="Helical" evidence="1">
    <location>
        <begin position="144"/>
        <end position="160"/>
    </location>
</feature>
<dbReference type="AlphaFoldDB" id="U1Q887"/>
<dbReference type="PATRIC" id="fig|1321818.3.peg.1281"/>
<keyword evidence="1" id="KW-0472">Membrane</keyword>
<proteinExistence type="predicted"/>
<evidence type="ECO:0000259" key="2">
    <source>
        <dbReference type="Pfam" id="PF02517"/>
    </source>
</evidence>
<evidence type="ECO:0000313" key="4">
    <source>
        <dbReference type="Proteomes" id="UP000016536"/>
    </source>
</evidence>
<accession>U1Q887</accession>
<reference evidence="3 4" key="1">
    <citation type="submission" date="2013-08" db="EMBL/GenBank/DDBJ databases">
        <authorList>
            <person name="Weinstock G."/>
            <person name="Sodergren E."/>
            <person name="Wylie T."/>
            <person name="Fulton L."/>
            <person name="Fulton R."/>
            <person name="Fronick C."/>
            <person name="O'Laughlin M."/>
            <person name="Godfrey J."/>
            <person name="Miner T."/>
            <person name="Herter B."/>
            <person name="Appelbaum E."/>
            <person name="Cordes M."/>
            <person name="Lek S."/>
            <person name="Wollam A."/>
            <person name="Pepin K.H."/>
            <person name="Palsikar V.B."/>
            <person name="Mitreva M."/>
            <person name="Wilson R.K."/>
        </authorList>
    </citation>
    <scope>NUCLEOTIDE SEQUENCE [LARGE SCALE GENOMIC DNA]</scope>
    <source>
        <strain evidence="3 4">F0542</strain>
    </source>
</reference>
<dbReference type="InterPro" id="IPR003675">
    <property type="entry name" value="Rce1/LyrA-like_dom"/>
</dbReference>
<feature type="transmembrane region" description="Helical" evidence="1">
    <location>
        <begin position="172"/>
        <end position="191"/>
    </location>
</feature>
<dbReference type="GO" id="GO:0004175">
    <property type="term" value="F:endopeptidase activity"/>
    <property type="evidence" value="ECO:0007669"/>
    <property type="project" value="UniProtKB-ARBA"/>
</dbReference>
<keyword evidence="1" id="KW-0812">Transmembrane</keyword>